<dbReference type="RefSeq" id="WP_239654160.1">
    <property type="nucleotide sequence ID" value="NZ_CAJNAP010000012.1"/>
</dbReference>
<dbReference type="GO" id="GO:0006281">
    <property type="term" value="P:DNA repair"/>
    <property type="evidence" value="ECO:0007669"/>
    <property type="project" value="UniProtKB-KW"/>
</dbReference>
<dbReference type="InterPro" id="IPR050077">
    <property type="entry name" value="LexA_repressor"/>
</dbReference>
<evidence type="ECO:0000256" key="3">
    <source>
        <dbReference type="ARBA" id="ARBA00022801"/>
    </source>
</evidence>
<evidence type="ECO:0000256" key="5">
    <source>
        <dbReference type="ARBA" id="ARBA00023204"/>
    </source>
</evidence>
<dbReference type="PRINTS" id="PR00726">
    <property type="entry name" value="LEXASERPTASE"/>
</dbReference>
<name>A0A8H9D9W3_9PROT</name>
<dbReference type="GO" id="GO:0016787">
    <property type="term" value="F:hydrolase activity"/>
    <property type="evidence" value="ECO:0007669"/>
    <property type="project" value="UniProtKB-KW"/>
</dbReference>
<evidence type="ECO:0000313" key="10">
    <source>
        <dbReference type="Proteomes" id="UP000601736"/>
    </source>
</evidence>
<evidence type="ECO:0000259" key="8">
    <source>
        <dbReference type="Pfam" id="PF00717"/>
    </source>
</evidence>
<dbReference type="AlphaFoldDB" id="A0A8H9D9W3"/>
<accession>A0A8H9D9W3</accession>
<dbReference type="InterPro" id="IPR036286">
    <property type="entry name" value="LexA/Signal_pep-like_sf"/>
</dbReference>
<evidence type="ECO:0000313" key="9">
    <source>
        <dbReference type="EMBL" id="CAE6503030.1"/>
    </source>
</evidence>
<keyword evidence="5" id="KW-0234">DNA repair</keyword>
<keyword evidence="2" id="KW-0227">DNA damage</keyword>
<sequence length="198" mass="21840">MIPVDQTGTGVSQGKTSAHIVTLLFVKRVFYTVRSSCPKAYTMTTIVSFDPSSSSTLPYLQPAAIDPAVCVLPLLLHRVPAGFPSPADEYVEKGLDLNTYLVRNKVATYFFRVVGDSMTGAHIHDGDMLVVDRSIEPKHGHIVLAVINNEYTVKRLYICDGVVELHAENPAYPPIRFKEHEELQVWGVVVGTIARFAV</sequence>
<dbReference type="EMBL" id="CAJNAP010000012">
    <property type="protein sequence ID" value="CAE6503030.1"/>
    <property type="molecule type" value="Genomic_DNA"/>
</dbReference>
<dbReference type="SUPFAM" id="SSF51306">
    <property type="entry name" value="LexA/Signal peptidase"/>
    <property type="match status" value="1"/>
</dbReference>
<evidence type="ECO:0000256" key="4">
    <source>
        <dbReference type="ARBA" id="ARBA00022813"/>
    </source>
</evidence>
<dbReference type="GO" id="GO:0003677">
    <property type="term" value="F:DNA binding"/>
    <property type="evidence" value="ECO:0007669"/>
    <property type="project" value="InterPro"/>
</dbReference>
<dbReference type="Gene3D" id="2.10.109.10">
    <property type="entry name" value="Umud Fragment, subunit A"/>
    <property type="match status" value="1"/>
</dbReference>
<comment type="similarity">
    <text evidence="1 7">Belongs to the peptidase S24 family.</text>
</comment>
<protein>
    <submittedName>
        <fullName evidence="9">DNA polymerase V, subunit D (Modular protein)</fullName>
        <ecNumber evidence="9">3.4.21.-</ecNumber>
    </submittedName>
</protein>
<feature type="domain" description="Peptidase S24/S26A/S26B/S26C" evidence="8">
    <location>
        <begin position="74"/>
        <end position="190"/>
    </location>
</feature>
<dbReference type="Proteomes" id="UP000601736">
    <property type="component" value="Unassembled WGS sequence"/>
</dbReference>
<dbReference type="NCBIfam" id="NF007621">
    <property type="entry name" value="PRK10276.1"/>
    <property type="match status" value="1"/>
</dbReference>
<dbReference type="InterPro" id="IPR006197">
    <property type="entry name" value="Peptidase_S24_LexA"/>
</dbReference>
<dbReference type="GO" id="GO:0006355">
    <property type="term" value="P:regulation of DNA-templated transcription"/>
    <property type="evidence" value="ECO:0007669"/>
    <property type="project" value="InterPro"/>
</dbReference>
<keyword evidence="6" id="KW-0742">SOS response</keyword>
<evidence type="ECO:0000256" key="6">
    <source>
        <dbReference type="ARBA" id="ARBA00023236"/>
    </source>
</evidence>
<dbReference type="InterPro" id="IPR015927">
    <property type="entry name" value="Peptidase_S24_S26A/B/C"/>
</dbReference>
<evidence type="ECO:0000256" key="1">
    <source>
        <dbReference type="ARBA" id="ARBA00007484"/>
    </source>
</evidence>
<proteinExistence type="inferred from homology"/>
<dbReference type="PANTHER" id="PTHR33516:SF2">
    <property type="entry name" value="LEXA REPRESSOR-RELATED"/>
    <property type="match status" value="1"/>
</dbReference>
<dbReference type="EC" id="3.4.21.-" evidence="9"/>
<keyword evidence="3 7" id="KW-0378">Hydrolase</keyword>
<evidence type="ECO:0000256" key="7">
    <source>
        <dbReference type="RuleBase" id="RU003991"/>
    </source>
</evidence>
<dbReference type="Pfam" id="PF00717">
    <property type="entry name" value="Peptidase_S24"/>
    <property type="match status" value="1"/>
</dbReference>
<organism evidence="9 10">
    <name type="scientific">Nitrosomonas nitrosa</name>
    <dbReference type="NCBI Taxonomy" id="52442"/>
    <lineage>
        <taxon>Bacteria</taxon>
        <taxon>Pseudomonadati</taxon>
        <taxon>Pseudomonadota</taxon>
        <taxon>Betaproteobacteria</taxon>
        <taxon>Nitrosomonadales</taxon>
        <taxon>Nitrosomonadaceae</taxon>
        <taxon>Nitrosomonas</taxon>
    </lineage>
</organism>
<evidence type="ECO:0000256" key="2">
    <source>
        <dbReference type="ARBA" id="ARBA00022763"/>
    </source>
</evidence>
<dbReference type="CDD" id="cd06529">
    <property type="entry name" value="S24_LexA-like"/>
    <property type="match status" value="1"/>
</dbReference>
<reference evidence="9" key="1">
    <citation type="submission" date="2021-02" db="EMBL/GenBank/DDBJ databases">
        <authorList>
            <person name="Han P."/>
        </authorList>
    </citation>
    <scope>NUCLEOTIDE SEQUENCE</scope>
    <source>
        <strain evidence="9">Nitrosomonas nitrosa 18-3D</strain>
    </source>
</reference>
<comment type="caution">
    <text evidence="9">The sequence shown here is derived from an EMBL/GenBank/DDBJ whole genome shotgun (WGS) entry which is preliminary data.</text>
</comment>
<dbReference type="InterPro" id="IPR039418">
    <property type="entry name" value="LexA-like"/>
</dbReference>
<keyword evidence="4 7" id="KW-0068">Autocatalytic cleavage</keyword>
<dbReference type="PANTHER" id="PTHR33516">
    <property type="entry name" value="LEXA REPRESSOR"/>
    <property type="match status" value="1"/>
</dbReference>
<dbReference type="GO" id="GO:0009432">
    <property type="term" value="P:SOS response"/>
    <property type="evidence" value="ECO:0007669"/>
    <property type="project" value="UniProtKB-KW"/>
</dbReference>
<gene>
    <name evidence="9" type="ORF">NMYAN_20305</name>
</gene>